<dbReference type="PANTHER" id="PTHR42776:SF27">
    <property type="entry name" value="DIPEPTIDYL PEPTIDASE FAMILY MEMBER 6"/>
    <property type="match status" value="1"/>
</dbReference>
<dbReference type="GO" id="GO:0004252">
    <property type="term" value="F:serine-type endopeptidase activity"/>
    <property type="evidence" value="ECO:0007669"/>
    <property type="project" value="TreeGrafter"/>
</dbReference>
<dbReference type="PANTHER" id="PTHR42776">
    <property type="entry name" value="SERINE PEPTIDASE S9 FAMILY MEMBER"/>
    <property type="match status" value="1"/>
</dbReference>
<feature type="domain" description="Peptidase S9 prolyl oligopeptidase catalytic" evidence="3">
    <location>
        <begin position="459"/>
        <end position="672"/>
    </location>
</feature>
<dbReference type="Gene3D" id="3.40.50.1820">
    <property type="entry name" value="alpha/beta hydrolase"/>
    <property type="match status" value="1"/>
</dbReference>
<protein>
    <submittedName>
        <fullName evidence="4">S9 family peptidase</fullName>
    </submittedName>
</protein>
<dbReference type="GO" id="GO:0006508">
    <property type="term" value="P:proteolysis"/>
    <property type="evidence" value="ECO:0007669"/>
    <property type="project" value="InterPro"/>
</dbReference>
<evidence type="ECO:0000256" key="2">
    <source>
        <dbReference type="SAM" id="SignalP"/>
    </source>
</evidence>
<dbReference type="SUPFAM" id="SSF82171">
    <property type="entry name" value="DPP6 N-terminal domain-like"/>
    <property type="match status" value="1"/>
</dbReference>
<evidence type="ECO:0000256" key="1">
    <source>
        <dbReference type="ARBA" id="ARBA00022801"/>
    </source>
</evidence>
<dbReference type="AlphaFoldDB" id="A0A3S2UEX8"/>
<evidence type="ECO:0000313" key="5">
    <source>
        <dbReference type="Proteomes" id="UP000288587"/>
    </source>
</evidence>
<dbReference type="SUPFAM" id="SSF53474">
    <property type="entry name" value="alpha/beta-Hydrolases"/>
    <property type="match status" value="1"/>
</dbReference>
<dbReference type="OrthoDB" id="4269629at2"/>
<name>A0A3S2UEX8_9BURK</name>
<keyword evidence="2" id="KW-0732">Signal</keyword>
<feature type="chain" id="PRO_5018623175" evidence="2">
    <location>
        <begin position="28"/>
        <end position="674"/>
    </location>
</feature>
<keyword evidence="1" id="KW-0378">Hydrolase</keyword>
<dbReference type="EMBL" id="SACM01000002">
    <property type="protein sequence ID" value="RVT86229.1"/>
    <property type="molecule type" value="Genomic_DNA"/>
</dbReference>
<keyword evidence="5" id="KW-1185">Reference proteome</keyword>
<proteinExistence type="predicted"/>
<dbReference type="InterPro" id="IPR029058">
    <property type="entry name" value="AB_hydrolase_fold"/>
</dbReference>
<accession>A0A3S2UEX8</accession>
<organism evidence="4 5">
    <name type="scientific">Inhella crocodyli</name>
    <dbReference type="NCBI Taxonomy" id="2499851"/>
    <lineage>
        <taxon>Bacteria</taxon>
        <taxon>Pseudomonadati</taxon>
        <taxon>Pseudomonadota</taxon>
        <taxon>Betaproteobacteria</taxon>
        <taxon>Burkholderiales</taxon>
        <taxon>Sphaerotilaceae</taxon>
        <taxon>Inhella</taxon>
    </lineage>
</organism>
<sequence length="674" mass="73724">MPTWAWRIATCLTGLLLGAGGLPLASAQTPAAAEFFRAPTLEAAKLSPTGRHMAATRYVESIQRHALVLVNLEGERQARVIAAHRDADVRSFHWVGGERLVYTLGDRKASEFHTEGAGLYAIGIEPNASAKVLIKRRWDEFGEANVTGQAVHAKVRDTALDPTHRFHSVVRDGSGKVLVVRGNFTGEELTSTVLMRMDTVSGRSEVVSKGAPERVTEWLSDATGTPRVAVGTQGDRSLTYYRPNAEAEWRVLHDSPAYGLDLEGYEVLAVGEGEQLFIRQAAAGPAEHTVLATQRAGEANAKSQVILSAPGYDFQGRLVRSGDRVVGLHHLTETWGSHWFDPTMKAAQQKVDQLLSSTVNVLDCGACVDPKRVLVWAFSDRQPGVYYLYDVASQKIEPVSATRPWIKPQDMAAMGVERVPARDGLPIPLYLTLPRQAKGPAPTVVLVHGGPFVRGAEWAWDAEAQYLAAQGYAVLQPEFRGSLGYGARLAKAGFKQWGQGMIDDLADVTRWAIAQGHTDPKRICIMGGSYGGYATLMGLARYPDLFRCGVESFGVTDLNLLYTSAWSDATAGIRQHYLPERMGDRVKDAAMLAADSPVNRAEQIKQPLLMLHGRQDRRVPIEHGDRMHAALAKHNAQVQRKVYADEGHGIAGEANRLDYWTRVAEFLASQLGAR</sequence>
<feature type="signal peptide" evidence="2">
    <location>
        <begin position="1"/>
        <end position="27"/>
    </location>
</feature>
<dbReference type="Proteomes" id="UP000288587">
    <property type="component" value="Unassembled WGS sequence"/>
</dbReference>
<reference evidence="4 5" key="1">
    <citation type="submission" date="2019-01" db="EMBL/GenBank/DDBJ databases">
        <authorList>
            <person name="Chen W.-M."/>
        </authorList>
    </citation>
    <scope>NUCLEOTIDE SEQUENCE [LARGE SCALE GENOMIC DNA]</scope>
    <source>
        <strain evidence="4 5">CCP-18</strain>
    </source>
</reference>
<gene>
    <name evidence="4" type="ORF">EOD73_09355</name>
</gene>
<evidence type="ECO:0000259" key="3">
    <source>
        <dbReference type="Pfam" id="PF00326"/>
    </source>
</evidence>
<evidence type="ECO:0000313" key="4">
    <source>
        <dbReference type="EMBL" id="RVT86229.1"/>
    </source>
</evidence>
<dbReference type="Pfam" id="PF00326">
    <property type="entry name" value="Peptidase_S9"/>
    <property type="match status" value="1"/>
</dbReference>
<dbReference type="RefSeq" id="WP_127682724.1">
    <property type="nucleotide sequence ID" value="NZ_SACM01000002.1"/>
</dbReference>
<comment type="caution">
    <text evidence="4">The sequence shown here is derived from an EMBL/GenBank/DDBJ whole genome shotgun (WGS) entry which is preliminary data.</text>
</comment>
<dbReference type="InterPro" id="IPR001375">
    <property type="entry name" value="Peptidase_S9_cat"/>
</dbReference>